<evidence type="ECO:0000313" key="3">
    <source>
        <dbReference type="Proteomes" id="UP001519332"/>
    </source>
</evidence>
<name>A0ABS4TQY3_9PSEU</name>
<dbReference type="RefSeq" id="WP_209643393.1">
    <property type="nucleotide sequence ID" value="NZ_JAGINW010000001.1"/>
</dbReference>
<protein>
    <recommendedName>
        <fullName evidence="4">HEAT repeat domain-containing protein</fullName>
    </recommendedName>
</protein>
<proteinExistence type="predicted"/>
<dbReference type="EMBL" id="JAGINW010000001">
    <property type="protein sequence ID" value="MBP2326318.1"/>
    <property type="molecule type" value="Genomic_DNA"/>
</dbReference>
<gene>
    <name evidence="2" type="ORF">JOF56_006703</name>
</gene>
<dbReference type="InterPro" id="IPR016024">
    <property type="entry name" value="ARM-type_fold"/>
</dbReference>
<dbReference type="Gene3D" id="1.25.10.10">
    <property type="entry name" value="Leucine-rich Repeat Variant"/>
    <property type="match status" value="1"/>
</dbReference>
<feature type="compositionally biased region" description="Basic and acidic residues" evidence="1">
    <location>
        <begin position="19"/>
        <end position="46"/>
    </location>
</feature>
<reference evidence="2 3" key="1">
    <citation type="submission" date="2021-03" db="EMBL/GenBank/DDBJ databases">
        <title>Sequencing the genomes of 1000 actinobacteria strains.</title>
        <authorList>
            <person name="Klenk H.-P."/>
        </authorList>
    </citation>
    <scope>NUCLEOTIDE SEQUENCE [LARGE SCALE GENOMIC DNA]</scope>
    <source>
        <strain evidence="2 3">DSM 46670</strain>
    </source>
</reference>
<feature type="region of interest" description="Disordered" evidence="1">
    <location>
        <begin position="1"/>
        <end position="46"/>
    </location>
</feature>
<keyword evidence="3" id="KW-1185">Reference proteome</keyword>
<dbReference type="InterPro" id="IPR011989">
    <property type="entry name" value="ARM-like"/>
</dbReference>
<evidence type="ECO:0008006" key="4">
    <source>
        <dbReference type="Google" id="ProtNLM"/>
    </source>
</evidence>
<dbReference type="SUPFAM" id="SSF48371">
    <property type="entry name" value="ARM repeat"/>
    <property type="match status" value="1"/>
</dbReference>
<evidence type="ECO:0000313" key="2">
    <source>
        <dbReference type="EMBL" id="MBP2326318.1"/>
    </source>
</evidence>
<sequence length="743" mass="82869">MSEQEAAKAGPAEQQTPEPAEKADDIGKKSSEHVNENEDPFGADRRGFSEFYDRDFFQTDGPMRFVRTPIDHLHIGDVYYAFGRSGTVKSATVREGYLGYICSRYLKVSDYDKMLAMLRDHRLVVLFGYPGSGRQTTAIVLLDALADGKVARFDDEQDAKSLTNDDFTEGWGYVLELDANSGASLTEPMLNKLRDMARGNESWCVVIAELDGHRRDLADYAIRHHPPDKDKLLAAHIDKEIDLDDEDGLEARLIELAGTPRMRKALGSAPQPAEIAEMAKLLVAYGHGQLTLDEVEAAATKAVGRQIEEWFAVLAGTDADNMEGPLRLGAFRIALAVFNESPYTMVVEQGSGLVNQLKSMKSDHGGNTKKLTLFSDDHARILPVCRAELFEGPLPFGSHAIPASQARYCDDRYRAVVLSYVWQNHNNLRDAIAEWLLELSEDGRPEIWVRAARAIGLFCSLDLHNAYVKLILPLLRTPSRADRKAHVAALALDQAARDERIAGALRDRISYWRRSGTERQKLTAAAVLGYHLGAATIDRTLEELRVLGTPSEQSKVFAEDKDLSLVDMASYSLANLLAFGQSRPVLRQLAEWSASDRQSLRTLAWYALGHLIRWRGYDAGPVLISANGLRHVPRSKERWPLLLVLQDEEPDLREQIAGLLRWALRGRKSDHVARTLFGQWVRAAEKNPACMAALVDFVPTLVHDATDADRLGYLITRLRRDWADPLDDKAAVQIEAALRKEAS</sequence>
<dbReference type="Proteomes" id="UP001519332">
    <property type="component" value="Unassembled WGS sequence"/>
</dbReference>
<comment type="caution">
    <text evidence="2">The sequence shown here is derived from an EMBL/GenBank/DDBJ whole genome shotgun (WGS) entry which is preliminary data.</text>
</comment>
<organism evidence="2 3">
    <name type="scientific">Kibdelosporangium banguiense</name>
    <dbReference type="NCBI Taxonomy" id="1365924"/>
    <lineage>
        <taxon>Bacteria</taxon>
        <taxon>Bacillati</taxon>
        <taxon>Actinomycetota</taxon>
        <taxon>Actinomycetes</taxon>
        <taxon>Pseudonocardiales</taxon>
        <taxon>Pseudonocardiaceae</taxon>
        <taxon>Kibdelosporangium</taxon>
    </lineage>
</organism>
<evidence type="ECO:0000256" key="1">
    <source>
        <dbReference type="SAM" id="MobiDB-lite"/>
    </source>
</evidence>
<accession>A0ABS4TQY3</accession>